<dbReference type="STRING" id="36646.A0A1V6V100"/>
<accession>A0A1V6V100</accession>
<dbReference type="Pfam" id="PF19086">
    <property type="entry name" value="Terpene_syn_C_2"/>
    <property type="match status" value="1"/>
</dbReference>
<keyword evidence="2" id="KW-1185">Reference proteome</keyword>
<dbReference type="Gene3D" id="1.10.600.10">
    <property type="entry name" value="Farnesyl Diphosphate Synthase"/>
    <property type="match status" value="1"/>
</dbReference>
<reference evidence="2" key="1">
    <citation type="journal article" date="2017" name="Nat. Microbiol.">
        <title>Global analysis of biosynthetic gene clusters reveals vast potential of secondary metabolite production in Penicillium species.</title>
        <authorList>
            <person name="Nielsen J.C."/>
            <person name="Grijseels S."/>
            <person name="Prigent S."/>
            <person name="Ji B."/>
            <person name="Dainat J."/>
            <person name="Nielsen K.F."/>
            <person name="Frisvad J.C."/>
            <person name="Workman M."/>
            <person name="Nielsen J."/>
        </authorList>
    </citation>
    <scope>NUCLEOTIDE SEQUENCE [LARGE SCALE GENOMIC DNA]</scope>
    <source>
        <strain evidence="2">IBT 31321</strain>
    </source>
</reference>
<evidence type="ECO:0000313" key="1">
    <source>
        <dbReference type="EMBL" id="OQE44342.1"/>
    </source>
</evidence>
<sequence>MYRFQRACIWKQLVNQNQFVVTLAVNRGVILTNIHSINKPDRQYSTAQNIPCEIPASQLESKTHPLGWERVQAQVEPYFGNNWSFASEKEKKGFLDLGLSRAFSHFFPLTLDDRIDVTCKMLYLSLLVDDQLEKLNFKQMLSYRDQVTKVALGTASPDRSICLEWMLHDTIMAMRSMDELLANDVAQGFCQLLQAQTSQERTTIKTLGAYLKLRETDVGRPLYTALIRFGAKLCLTTTELKKAAALESTAFRYFSVVNDIYSWEREWKVYQANPTDGAQPFSAIYIFANETGLSYKACKRLMYSYCRELELALKQSRAEIRTEKLRHELELYIKGLEYFMSGIELWSQWTPRYRQ</sequence>
<organism evidence="1 2">
    <name type="scientific">Penicillium coprophilum</name>
    <dbReference type="NCBI Taxonomy" id="36646"/>
    <lineage>
        <taxon>Eukaryota</taxon>
        <taxon>Fungi</taxon>
        <taxon>Dikarya</taxon>
        <taxon>Ascomycota</taxon>
        <taxon>Pezizomycotina</taxon>
        <taxon>Eurotiomycetes</taxon>
        <taxon>Eurotiomycetidae</taxon>
        <taxon>Eurotiales</taxon>
        <taxon>Aspergillaceae</taxon>
        <taxon>Penicillium</taxon>
    </lineage>
</organism>
<gene>
    <name evidence="1" type="ORF">PENCOP_c002G04633</name>
</gene>
<proteinExistence type="predicted"/>
<dbReference type="InterPro" id="IPR008949">
    <property type="entry name" value="Isoprenoid_synthase_dom_sf"/>
</dbReference>
<protein>
    <submittedName>
        <fullName evidence="1">Uncharacterized protein</fullName>
    </submittedName>
</protein>
<evidence type="ECO:0000313" key="2">
    <source>
        <dbReference type="Proteomes" id="UP000191500"/>
    </source>
</evidence>
<name>A0A1V6V100_9EURO</name>
<dbReference type="SUPFAM" id="SSF48576">
    <property type="entry name" value="Terpenoid synthases"/>
    <property type="match status" value="1"/>
</dbReference>
<comment type="caution">
    <text evidence="1">The sequence shown here is derived from an EMBL/GenBank/DDBJ whole genome shotgun (WGS) entry which is preliminary data.</text>
</comment>
<dbReference type="EMBL" id="MDDG01000002">
    <property type="protein sequence ID" value="OQE44342.1"/>
    <property type="molecule type" value="Genomic_DNA"/>
</dbReference>
<dbReference type="Proteomes" id="UP000191500">
    <property type="component" value="Unassembled WGS sequence"/>
</dbReference>
<dbReference type="AlphaFoldDB" id="A0A1V6V100"/>